<dbReference type="EMBL" id="MU277188">
    <property type="protein sequence ID" value="KAI0068076.1"/>
    <property type="molecule type" value="Genomic_DNA"/>
</dbReference>
<comment type="caution">
    <text evidence="1">The sequence shown here is derived from an EMBL/GenBank/DDBJ whole genome shotgun (WGS) entry which is preliminary data.</text>
</comment>
<reference evidence="1" key="2">
    <citation type="journal article" date="2022" name="New Phytol.">
        <title>Evolutionary transition to the ectomycorrhizal habit in the genomes of a hyperdiverse lineage of mushroom-forming fungi.</title>
        <authorList>
            <person name="Looney B."/>
            <person name="Miyauchi S."/>
            <person name="Morin E."/>
            <person name="Drula E."/>
            <person name="Courty P.E."/>
            <person name="Kohler A."/>
            <person name="Kuo A."/>
            <person name="LaButti K."/>
            <person name="Pangilinan J."/>
            <person name="Lipzen A."/>
            <person name="Riley R."/>
            <person name="Andreopoulos W."/>
            <person name="He G."/>
            <person name="Johnson J."/>
            <person name="Nolan M."/>
            <person name="Tritt A."/>
            <person name="Barry K.W."/>
            <person name="Grigoriev I.V."/>
            <person name="Nagy L.G."/>
            <person name="Hibbett D."/>
            <person name="Henrissat B."/>
            <person name="Matheny P.B."/>
            <person name="Labbe J."/>
            <person name="Martin F.M."/>
        </authorList>
    </citation>
    <scope>NUCLEOTIDE SEQUENCE</scope>
    <source>
        <strain evidence="1">HHB10654</strain>
    </source>
</reference>
<name>A0ACB8TI57_9AGAM</name>
<organism evidence="1 2">
    <name type="scientific">Artomyces pyxidatus</name>
    <dbReference type="NCBI Taxonomy" id="48021"/>
    <lineage>
        <taxon>Eukaryota</taxon>
        <taxon>Fungi</taxon>
        <taxon>Dikarya</taxon>
        <taxon>Basidiomycota</taxon>
        <taxon>Agaricomycotina</taxon>
        <taxon>Agaricomycetes</taxon>
        <taxon>Russulales</taxon>
        <taxon>Auriscalpiaceae</taxon>
        <taxon>Artomyces</taxon>
    </lineage>
</organism>
<dbReference type="Proteomes" id="UP000814140">
    <property type="component" value="Unassembled WGS sequence"/>
</dbReference>
<protein>
    <submittedName>
        <fullName evidence="1">Uncharacterized protein</fullName>
    </submittedName>
</protein>
<proteinExistence type="predicted"/>
<gene>
    <name evidence="1" type="ORF">BV25DRAFT_1904549</name>
</gene>
<keyword evidence="2" id="KW-1185">Reference proteome</keyword>
<evidence type="ECO:0000313" key="1">
    <source>
        <dbReference type="EMBL" id="KAI0068076.1"/>
    </source>
</evidence>
<reference evidence="1" key="1">
    <citation type="submission" date="2021-03" db="EMBL/GenBank/DDBJ databases">
        <authorList>
            <consortium name="DOE Joint Genome Institute"/>
            <person name="Ahrendt S."/>
            <person name="Looney B.P."/>
            <person name="Miyauchi S."/>
            <person name="Morin E."/>
            <person name="Drula E."/>
            <person name="Courty P.E."/>
            <person name="Chicoki N."/>
            <person name="Fauchery L."/>
            <person name="Kohler A."/>
            <person name="Kuo A."/>
            <person name="Labutti K."/>
            <person name="Pangilinan J."/>
            <person name="Lipzen A."/>
            <person name="Riley R."/>
            <person name="Andreopoulos W."/>
            <person name="He G."/>
            <person name="Johnson J."/>
            <person name="Barry K.W."/>
            <person name="Grigoriev I.V."/>
            <person name="Nagy L."/>
            <person name="Hibbett D."/>
            <person name="Henrissat B."/>
            <person name="Matheny P.B."/>
            <person name="Labbe J."/>
            <person name="Martin F."/>
        </authorList>
    </citation>
    <scope>NUCLEOTIDE SEQUENCE</scope>
    <source>
        <strain evidence="1">HHB10654</strain>
    </source>
</reference>
<evidence type="ECO:0000313" key="2">
    <source>
        <dbReference type="Proteomes" id="UP000814140"/>
    </source>
</evidence>
<accession>A0ACB8TI57</accession>
<sequence>MHVSPLVSYLDLPDLAALAAASGQLAILTADPVLHRTRLLVVAPSRLSHSLFGLGPEGTPLRPTIPDLVHRGVMKGPGILWRWRMGLYFYSPQASIYSLCISSGTLYDTCLRLQRNHASTIVASNLRRRSRSPNLLEALHRTRVFPDVESSSLSISRSLLPIMRKLKWSIRRDGLAKRFRSEKGSEDEQNASVARWIESRSTILVGESERVRLAVCPGVRKIVDFYEHLASSSGTTLIPL</sequence>